<gene>
    <name evidence="2" type="primary">acd_1</name>
    <name evidence="2" type="ORF">Pla8534_31540</name>
</gene>
<dbReference type="AlphaFoldDB" id="A0A518DU36"/>
<sequence>MSPIAKIESPDDPELARLGERLNELAPQLEAANAWPAEQLDLCAQAGVFEWFLPQVHGGQDWSEADIIRGYLQLAAGCLTTTFIITQRMGACRRLAGCDNVGLQQEWLPPLLSGEKISTVGISHLTTSRRHLKKPVLAAEEQADGFLLSGYSPWVTGSTQADVVVIGATLPDGRQLLAALPTDMPGVSTPPAAKLVGLSASQTGPIQCDNVLLPHALLMAGPVEDVMSQGQGANTGGLQTSTLAVGLASAAIRFLEGETEKRDELSPAAVALRRDQAALESDLLAAAAGEPACSSEELRTRANSLSLRASQAALTAAKGAGYLIGHPAGRWCREALFFLVWSCPQPVLAANLCELAGIQE</sequence>
<reference evidence="2 3" key="1">
    <citation type="submission" date="2019-02" db="EMBL/GenBank/DDBJ databases">
        <title>Deep-cultivation of Planctomycetes and their phenomic and genomic characterization uncovers novel biology.</title>
        <authorList>
            <person name="Wiegand S."/>
            <person name="Jogler M."/>
            <person name="Boedeker C."/>
            <person name="Pinto D."/>
            <person name="Vollmers J."/>
            <person name="Rivas-Marin E."/>
            <person name="Kohn T."/>
            <person name="Peeters S.H."/>
            <person name="Heuer A."/>
            <person name="Rast P."/>
            <person name="Oberbeckmann S."/>
            <person name="Bunk B."/>
            <person name="Jeske O."/>
            <person name="Meyerdierks A."/>
            <person name="Storesund J.E."/>
            <person name="Kallscheuer N."/>
            <person name="Luecker S."/>
            <person name="Lage O.M."/>
            <person name="Pohl T."/>
            <person name="Merkel B.J."/>
            <person name="Hornburger P."/>
            <person name="Mueller R.-W."/>
            <person name="Bruemmer F."/>
            <person name="Labrenz M."/>
            <person name="Spormann A.M."/>
            <person name="Op den Camp H."/>
            <person name="Overmann J."/>
            <person name="Amann R."/>
            <person name="Jetten M.S.M."/>
            <person name="Mascher T."/>
            <person name="Medema M.H."/>
            <person name="Devos D.P."/>
            <person name="Kaster A.-K."/>
            <person name="Ovreas L."/>
            <person name="Rohde M."/>
            <person name="Galperin M.Y."/>
            <person name="Jogler C."/>
        </authorList>
    </citation>
    <scope>NUCLEOTIDE SEQUENCE [LARGE SCALE GENOMIC DNA]</scope>
    <source>
        <strain evidence="2 3">Pla85_3_4</strain>
    </source>
</reference>
<dbReference type="PANTHER" id="PTHR43884:SF12">
    <property type="entry name" value="ISOVALERYL-COA DEHYDROGENASE, MITOCHONDRIAL-RELATED"/>
    <property type="match status" value="1"/>
</dbReference>
<dbReference type="Pfam" id="PF02771">
    <property type="entry name" value="Acyl-CoA_dh_N"/>
    <property type="match status" value="1"/>
</dbReference>
<evidence type="ECO:0000259" key="1">
    <source>
        <dbReference type="Pfam" id="PF02771"/>
    </source>
</evidence>
<dbReference type="PANTHER" id="PTHR43884">
    <property type="entry name" value="ACYL-COA DEHYDROGENASE"/>
    <property type="match status" value="1"/>
</dbReference>
<dbReference type="InterPro" id="IPR037069">
    <property type="entry name" value="AcylCoA_DH/ox_N_sf"/>
</dbReference>
<accession>A0A518DU36</accession>
<dbReference type="GO" id="GO:0003995">
    <property type="term" value="F:acyl-CoA dehydrogenase activity"/>
    <property type="evidence" value="ECO:0007669"/>
    <property type="project" value="TreeGrafter"/>
</dbReference>
<name>A0A518DU36_9BACT</name>
<dbReference type="Gene3D" id="1.10.540.10">
    <property type="entry name" value="Acyl-CoA dehydrogenase/oxidase, N-terminal domain"/>
    <property type="match status" value="1"/>
</dbReference>
<dbReference type="GO" id="GO:0050660">
    <property type="term" value="F:flavin adenine dinucleotide binding"/>
    <property type="evidence" value="ECO:0007669"/>
    <property type="project" value="InterPro"/>
</dbReference>
<dbReference type="RefSeq" id="WP_145054094.1">
    <property type="nucleotide sequence ID" value="NZ_CP036433.1"/>
</dbReference>
<dbReference type="KEGG" id="lcre:Pla8534_31540"/>
<dbReference type="InterPro" id="IPR013786">
    <property type="entry name" value="AcylCoA_DH/ox_N"/>
</dbReference>
<dbReference type="EC" id="1.3.99.32" evidence="2"/>
<keyword evidence="2" id="KW-0560">Oxidoreductase</keyword>
<dbReference type="EMBL" id="CP036433">
    <property type="protein sequence ID" value="QDU95339.1"/>
    <property type="molecule type" value="Genomic_DNA"/>
</dbReference>
<dbReference type="Gene3D" id="2.40.110.10">
    <property type="entry name" value="Butyryl-CoA Dehydrogenase, subunit A, domain 2"/>
    <property type="match status" value="1"/>
</dbReference>
<dbReference type="Proteomes" id="UP000317648">
    <property type="component" value="Chromosome"/>
</dbReference>
<proteinExistence type="predicted"/>
<evidence type="ECO:0000313" key="3">
    <source>
        <dbReference type="Proteomes" id="UP000317648"/>
    </source>
</evidence>
<dbReference type="SUPFAM" id="SSF56645">
    <property type="entry name" value="Acyl-CoA dehydrogenase NM domain-like"/>
    <property type="match status" value="1"/>
</dbReference>
<evidence type="ECO:0000313" key="2">
    <source>
        <dbReference type="EMBL" id="QDU95339.1"/>
    </source>
</evidence>
<feature type="domain" description="Acyl-CoA dehydrogenase/oxidase N-terminal" evidence="1">
    <location>
        <begin position="20"/>
        <end position="115"/>
    </location>
</feature>
<protein>
    <submittedName>
        <fullName evidence="2">Glutaryl-CoA dehydrogenase</fullName>
        <ecNumber evidence="2">1.3.99.32</ecNumber>
    </submittedName>
</protein>
<dbReference type="OrthoDB" id="248779at2"/>
<dbReference type="InterPro" id="IPR009100">
    <property type="entry name" value="AcylCoA_DH/oxidase_NM_dom_sf"/>
</dbReference>
<keyword evidence="3" id="KW-1185">Reference proteome</keyword>
<dbReference type="InterPro" id="IPR046373">
    <property type="entry name" value="Acyl-CoA_Oxase/DH_mid-dom_sf"/>
</dbReference>
<organism evidence="2 3">
    <name type="scientific">Lignipirellula cremea</name>
    <dbReference type="NCBI Taxonomy" id="2528010"/>
    <lineage>
        <taxon>Bacteria</taxon>
        <taxon>Pseudomonadati</taxon>
        <taxon>Planctomycetota</taxon>
        <taxon>Planctomycetia</taxon>
        <taxon>Pirellulales</taxon>
        <taxon>Pirellulaceae</taxon>
        <taxon>Lignipirellula</taxon>
    </lineage>
</organism>